<dbReference type="AlphaFoldDB" id="A0A543L8R5"/>
<sequence length="376" mass="40376">MKSGVKAIAWVAVGAVVAALTAGGLVLWNSSTPAPVRIGILGEMTGRSTDIGIAMRNGVLIAIDEYKTKGLLKGAEVEVLVRDAGDTRESAEQAARELAAARPLVVVGPVSTVTVEAAFPPLDAAGIVVMAPVASALHLSGRDDQLFRGNWTTSENGSNYARHYFDAGIQTVSVVINLNNRAFTDSWFTEFRSAYEALGGKVLAHEYFDSADSSLEGVLQKLLAPKPAALVLIANASDAGRLAQQTRKLNADVPLIASAWAATTHLIQQGGKAVEGLRIVQNVFRDDTSVAYQSFIATYHERFNREPEYISILSYDMAAAALQAHMRRTDGMGLKQALLTHGPFDGLQQKIRFNATGDNGRAAYFMVVRDGRFVRE</sequence>
<feature type="domain" description="Leucine-binding protein" evidence="4">
    <location>
        <begin position="35"/>
        <end position="371"/>
    </location>
</feature>
<keyword evidence="3" id="KW-1133">Transmembrane helix</keyword>
<comment type="similarity">
    <text evidence="1">Belongs to the leucine-binding protein family.</text>
</comment>
<keyword evidence="3" id="KW-0812">Transmembrane</keyword>
<gene>
    <name evidence="5" type="ORF">BDD18_2528</name>
</gene>
<dbReference type="InterPro" id="IPR028081">
    <property type="entry name" value="Leu-bd"/>
</dbReference>
<name>A0A543L8R5_9BURK</name>
<evidence type="ECO:0000256" key="2">
    <source>
        <dbReference type="ARBA" id="ARBA00022729"/>
    </source>
</evidence>
<dbReference type="PANTHER" id="PTHR30483">
    <property type="entry name" value="LEUCINE-SPECIFIC-BINDING PROTEIN"/>
    <property type="match status" value="1"/>
</dbReference>
<dbReference type="Gene3D" id="3.40.50.2300">
    <property type="match status" value="2"/>
</dbReference>
<dbReference type="Pfam" id="PF13458">
    <property type="entry name" value="Peripla_BP_6"/>
    <property type="match status" value="1"/>
</dbReference>
<evidence type="ECO:0000259" key="4">
    <source>
        <dbReference type="Pfam" id="PF13458"/>
    </source>
</evidence>
<evidence type="ECO:0000256" key="3">
    <source>
        <dbReference type="SAM" id="Phobius"/>
    </source>
</evidence>
<feature type="transmembrane region" description="Helical" evidence="3">
    <location>
        <begin position="7"/>
        <end position="28"/>
    </location>
</feature>
<protein>
    <submittedName>
        <fullName evidence="5">Amino acid/amide ABC transporter substrate-binding protein (HAAT family)</fullName>
    </submittedName>
</protein>
<keyword evidence="2" id="KW-0732">Signal</keyword>
<keyword evidence="3" id="KW-0472">Membrane</keyword>
<dbReference type="PANTHER" id="PTHR30483:SF6">
    <property type="entry name" value="PERIPLASMIC BINDING PROTEIN OF ABC TRANSPORTER FOR NATURAL AMINO ACIDS"/>
    <property type="match status" value="1"/>
</dbReference>
<dbReference type="EMBL" id="VFPV01000002">
    <property type="protein sequence ID" value="TQN03826.1"/>
    <property type="molecule type" value="Genomic_DNA"/>
</dbReference>
<organism evidence="5 6">
    <name type="scientific">Acidovorax temperans</name>
    <dbReference type="NCBI Taxonomy" id="80878"/>
    <lineage>
        <taxon>Bacteria</taxon>
        <taxon>Pseudomonadati</taxon>
        <taxon>Pseudomonadota</taxon>
        <taxon>Betaproteobacteria</taxon>
        <taxon>Burkholderiales</taxon>
        <taxon>Comamonadaceae</taxon>
        <taxon>Acidovorax</taxon>
    </lineage>
</organism>
<reference evidence="5 6" key="1">
    <citation type="submission" date="2019-06" db="EMBL/GenBank/DDBJ databases">
        <title>Genomic Encyclopedia of Archaeal and Bacterial Type Strains, Phase II (KMG-II): from individual species to whole genera.</title>
        <authorList>
            <person name="Goeker M."/>
        </authorList>
    </citation>
    <scope>NUCLEOTIDE SEQUENCE [LARGE SCALE GENOMIC DNA]</scope>
    <source>
        <strain evidence="5 6">DSM 7270</strain>
    </source>
</reference>
<evidence type="ECO:0000256" key="1">
    <source>
        <dbReference type="ARBA" id="ARBA00010062"/>
    </source>
</evidence>
<dbReference type="InterPro" id="IPR051010">
    <property type="entry name" value="BCAA_transport"/>
</dbReference>
<dbReference type="Proteomes" id="UP000316993">
    <property type="component" value="Unassembled WGS sequence"/>
</dbReference>
<dbReference type="InterPro" id="IPR028082">
    <property type="entry name" value="Peripla_BP_I"/>
</dbReference>
<dbReference type="RefSeq" id="WP_170207406.1">
    <property type="nucleotide sequence ID" value="NZ_VFPV01000002.1"/>
</dbReference>
<proteinExistence type="inferred from homology"/>
<evidence type="ECO:0000313" key="6">
    <source>
        <dbReference type="Proteomes" id="UP000316993"/>
    </source>
</evidence>
<evidence type="ECO:0000313" key="5">
    <source>
        <dbReference type="EMBL" id="TQN03826.1"/>
    </source>
</evidence>
<accession>A0A543L8R5</accession>
<comment type="caution">
    <text evidence="5">The sequence shown here is derived from an EMBL/GenBank/DDBJ whole genome shotgun (WGS) entry which is preliminary data.</text>
</comment>
<dbReference type="SUPFAM" id="SSF53822">
    <property type="entry name" value="Periplasmic binding protein-like I"/>
    <property type="match status" value="1"/>
</dbReference>